<dbReference type="OrthoDB" id="2195212at2"/>
<proteinExistence type="predicted"/>
<dbReference type="RefSeq" id="WP_062804941.1">
    <property type="nucleotide sequence ID" value="NZ_CABMMO010000001.1"/>
</dbReference>
<evidence type="ECO:0000313" key="2">
    <source>
        <dbReference type="EMBL" id="ONN44788.1"/>
    </source>
</evidence>
<reference evidence="2 3" key="1">
    <citation type="submission" date="2016-12" db="EMBL/GenBank/DDBJ databases">
        <authorList>
            <person name="Song W.-J."/>
            <person name="Kurnit D.M."/>
        </authorList>
    </citation>
    <scope>NUCLEOTIDE SEQUENCE [LARGE SCALE GENOMIC DNA]</scope>
    <source>
        <strain evidence="2 3">CGB1038-1_S1</strain>
    </source>
</reference>
<evidence type="ECO:0000313" key="3">
    <source>
        <dbReference type="Proteomes" id="UP000189299"/>
    </source>
</evidence>
<evidence type="ECO:0000256" key="1">
    <source>
        <dbReference type="SAM" id="MobiDB-lite"/>
    </source>
</evidence>
<gene>
    <name evidence="2" type="ORF">BTN92_01235</name>
</gene>
<organism evidence="2 3">
    <name type="scientific">Enterococcus mundtii</name>
    <dbReference type="NCBI Taxonomy" id="53346"/>
    <lineage>
        <taxon>Bacteria</taxon>
        <taxon>Bacillati</taxon>
        <taxon>Bacillota</taxon>
        <taxon>Bacilli</taxon>
        <taxon>Lactobacillales</taxon>
        <taxon>Enterococcaceae</taxon>
        <taxon>Enterococcus</taxon>
    </lineage>
</organism>
<dbReference type="EMBL" id="MSTR01000001">
    <property type="protein sequence ID" value="ONN44788.1"/>
    <property type="molecule type" value="Genomic_DNA"/>
</dbReference>
<feature type="compositionally biased region" description="Polar residues" evidence="1">
    <location>
        <begin position="380"/>
        <end position="396"/>
    </location>
</feature>
<sequence>MLDFDGQYHQLALALRLGNAAAFEVVGSGGRKNYQFLFSRFIKMIENDVAGTLINESQKNQVIQSLRNTIVYYDMKKPTELEEKIRHLKKDDPASFMIFPAYSVTPDSYHNHIYGLVIYKQDNDYLVAKLDKYETNKKMGNHLLKIPADQLGKLSKILFATKLEHHSESKINLINEITRLSDKPAKNLNFEMRGYAMIPNCPILEPLVTFRSVLHNCQEAIFTPPLIEDKVKPKFCSSFAFRERFFQTFLGENLKHDQKFFQLWKHYEQRKKITGLKEPISRDEFVDISDDFVKKVYEDPKTPKKFVKNQSVEVAPYYYHVFYDDSRRLKPLDAHINAIIDGTDQPLKEGFRQKVKVKSQRFGGTVKTVKDRIFSDRQTSKSNTTDVTLPTSPTQTSFTQANFNHRVVDATNKSNFLSKQIPKKHTDITR</sequence>
<accession>A0A1V2UMX2</accession>
<feature type="region of interest" description="Disordered" evidence="1">
    <location>
        <begin position="377"/>
        <end position="396"/>
    </location>
</feature>
<protein>
    <submittedName>
        <fullName evidence="2">Uncharacterized protein</fullName>
    </submittedName>
</protein>
<dbReference type="STRING" id="53346.A5802_001605"/>
<dbReference type="Proteomes" id="UP000189299">
    <property type="component" value="Unassembled WGS sequence"/>
</dbReference>
<dbReference type="AlphaFoldDB" id="A0A1V2UMX2"/>
<name>A0A1V2UMX2_ENTMU</name>
<comment type="caution">
    <text evidence="2">The sequence shown here is derived from an EMBL/GenBank/DDBJ whole genome shotgun (WGS) entry which is preliminary data.</text>
</comment>